<evidence type="ECO:0000313" key="1">
    <source>
        <dbReference type="EMBL" id="TKR82968.1"/>
    </source>
</evidence>
<name>A0A4U5NIM1_STECR</name>
<evidence type="ECO:0000313" key="2">
    <source>
        <dbReference type="Proteomes" id="UP000298663"/>
    </source>
</evidence>
<comment type="caution">
    <text evidence="1">The sequence shown here is derived from an EMBL/GenBank/DDBJ whole genome shotgun (WGS) entry which is preliminary data.</text>
</comment>
<gene>
    <name evidence="1" type="ORF">L596_016635</name>
</gene>
<protein>
    <submittedName>
        <fullName evidence="1">Uncharacterized protein</fullName>
    </submittedName>
</protein>
<dbReference type="AlphaFoldDB" id="A0A4U5NIM1"/>
<dbReference type="Proteomes" id="UP000298663">
    <property type="component" value="Unassembled WGS sequence"/>
</dbReference>
<proteinExistence type="predicted"/>
<organism evidence="1 2">
    <name type="scientific">Steinernema carpocapsae</name>
    <name type="common">Entomopathogenic nematode</name>
    <dbReference type="NCBI Taxonomy" id="34508"/>
    <lineage>
        <taxon>Eukaryota</taxon>
        <taxon>Metazoa</taxon>
        <taxon>Ecdysozoa</taxon>
        <taxon>Nematoda</taxon>
        <taxon>Chromadorea</taxon>
        <taxon>Rhabditida</taxon>
        <taxon>Tylenchina</taxon>
        <taxon>Panagrolaimomorpha</taxon>
        <taxon>Strongyloidoidea</taxon>
        <taxon>Steinernematidae</taxon>
        <taxon>Steinernema</taxon>
    </lineage>
</organism>
<reference evidence="1 2" key="1">
    <citation type="journal article" date="2015" name="Genome Biol.">
        <title>Comparative genomics of Steinernema reveals deeply conserved gene regulatory networks.</title>
        <authorList>
            <person name="Dillman A.R."/>
            <person name="Macchietto M."/>
            <person name="Porter C.F."/>
            <person name="Rogers A."/>
            <person name="Williams B."/>
            <person name="Antoshechkin I."/>
            <person name="Lee M.M."/>
            <person name="Goodwin Z."/>
            <person name="Lu X."/>
            <person name="Lewis E.E."/>
            <person name="Goodrich-Blair H."/>
            <person name="Stock S.P."/>
            <person name="Adams B.J."/>
            <person name="Sternberg P.W."/>
            <person name="Mortazavi A."/>
        </authorList>
    </citation>
    <scope>NUCLEOTIDE SEQUENCE [LARGE SCALE GENOMIC DNA]</scope>
    <source>
        <strain evidence="1 2">ALL</strain>
    </source>
</reference>
<reference evidence="1 2" key="2">
    <citation type="journal article" date="2019" name="G3 (Bethesda)">
        <title>Hybrid Assembly of the Genome of the Entomopathogenic Nematode Steinernema carpocapsae Identifies the X-Chromosome.</title>
        <authorList>
            <person name="Serra L."/>
            <person name="Macchietto M."/>
            <person name="Macias-Munoz A."/>
            <person name="McGill C.J."/>
            <person name="Rodriguez I.M."/>
            <person name="Rodriguez B."/>
            <person name="Murad R."/>
            <person name="Mortazavi A."/>
        </authorList>
    </citation>
    <scope>NUCLEOTIDE SEQUENCE [LARGE SCALE GENOMIC DNA]</scope>
    <source>
        <strain evidence="1 2">ALL</strain>
    </source>
</reference>
<accession>A0A4U5NIM1</accession>
<dbReference type="EMBL" id="AZBU02000004">
    <property type="protein sequence ID" value="TKR82968.1"/>
    <property type="molecule type" value="Genomic_DNA"/>
</dbReference>
<sequence length="76" mass="8643">MVYPEFVTENVGDSKKDWPDTSLAARWPDRRAPFLRGADDRSASLTHNAFLANELEKTPLRLVSERRAGAVWPVLF</sequence>
<keyword evidence="2" id="KW-1185">Reference proteome</keyword>